<comment type="caution">
    <text evidence="1">The sequence shown here is derived from an EMBL/GenBank/DDBJ whole genome shotgun (WGS) entry which is preliminary data.</text>
</comment>
<name>A0AAV3PUM3_LITER</name>
<protein>
    <submittedName>
        <fullName evidence="1">Uncharacterized protein</fullName>
    </submittedName>
</protein>
<evidence type="ECO:0000313" key="2">
    <source>
        <dbReference type="Proteomes" id="UP001454036"/>
    </source>
</evidence>
<dbReference type="EMBL" id="BAABME010018708">
    <property type="protein sequence ID" value="GAA0154753.1"/>
    <property type="molecule type" value="Genomic_DNA"/>
</dbReference>
<sequence length="87" mass="10243">MGAETHKDWGRKYIKRGRNLQGLMKCMHYPSVFIFKLMEWSHSLEKVLVASLWREAVFRRLMIFRGDVKSVAIAVALPWVPLVEARR</sequence>
<keyword evidence="2" id="KW-1185">Reference proteome</keyword>
<proteinExistence type="predicted"/>
<accession>A0AAV3PUM3</accession>
<organism evidence="1 2">
    <name type="scientific">Lithospermum erythrorhizon</name>
    <name type="common">Purple gromwell</name>
    <name type="synonym">Lithospermum officinale var. erythrorhizon</name>
    <dbReference type="NCBI Taxonomy" id="34254"/>
    <lineage>
        <taxon>Eukaryota</taxon>
        <taxon>Viridiplantae</taxon>
        <taxon>Streptophyta</taxon>
        <taxon>Embryophyta</taxon>
        <taxon>Tracheophyta</taxon>
        <taxon>Spermatophyta</taxon>
        <taxon>Magnoliopsida</taxon>
        <taxon>eudicotyledons</taxon>
        <taxon>Gunneridae</taxon>
        <taxon>Pentapetalae</taxon>
        <taxon>asterids</taxon>
        <taxon>lamiids</taxon>
        <taxon>Boraginales</taxon>
        <taxon>Boraginaceae</taxon>
        <taxon>Boraginoideae</taxon>
        <taxon>Lithospermeae</taxon>
        <taxon>Lithospermum</taxon>
    </lineage>
</organism>
<gene>
    <name evidence="1" type="ORF">LIER_37959</name>
</gene>
<dbReference type="AlphaFoldDB" id="A0AAV3PUM3"/>
<reference evidence="1 2" key="1">
    <citation type="submission" date="2024-01" db="EMBL/GenBank/DDBJ databases">
        <title>The complete chloroplast genome sequence of Lithospermum erythrorhizon: insights into the phylogenetic relationship among Boraginaceae species and the maternal lineages of purple gromwells.</title>
        <authorList>
            <person name="Okada T."/>
            <person name="Watanabe K."/>
        </authorList>
    </citation>
    <scope>NUCLEOTIDE SEQUENCE [LARGE SCALE GENOMIC DNA]</scope>
</reference>
<evidence type="ECO:0000313" key="1">
    <source>
        <dbReference type="EMBL" id="GAA0154753.1"/>
    </source>
</evidence>
<dbReference type="Proteomes" id="UP001454036">
    <property type="component" value="Unassembled WGS sequence"/>
</dbReference>